<feature type="domain" description="NodB homology" evidence="2">
    <location>
        <begin position="83"/>
        <end position="320"/>
    </location>
</feature>
<dbReference type="EMBL" id="ASRX01000029">
    <property type="protein sequence ID" value="EYF04823.1"/>
    <property type="molecule type" value="Genomic_DNA"/>
</dbReference>
<evidence type="ECO:0000313" key="3">
    <source>
        <dbReference type="EMBL" id="EYF04823.1"/>
    </source>
</evidence>
<dbReference type="PROSITE" id="PS51677">
    <property type="entry name" value="NODB"/>
    <property type="match status" value="1"/>
</dbReference>
<reference evidence="3 4" key="1">
    <citation type="submission" date="2013-05" db="EMBL/GenBank/DDBJ databases">
        <title>Genome assembly of Chondromyces apiculatus DSM 436.</title>
        <authorList>
            <person name="Sharma G."/>
            <person name="Khatri I."/>
            <person name="Kaur C."/>
            <person name="Mayilraj S."/>
            <person name="Subramanian S."/>
        </authorList>
    </citation>
    <scope>NUCLEOTIDE SEQUENCE [LARGE SCALE GENOMIC DNA]</scope>
    <source>
        <strain evidence="3 4">DSM 436</strain>
    </source>
</reference>
<comment type="caution">
    <text evidence="3">The sequence shown here is derived from an EMBL/GenBank/DDBJ whole genome shotgun (WGS) entry which is preliminary data.</text>
</comment>
<dbReference type="Gene3D" id="3.20.20.370">
    <property type="entry name" value="Glycoside hydrolase/deacetylase"/>
    <property type="match status" value="1"/>
</dbReference>
<keyword evidence="4" id="KW-1185">Reference proteome</keyword>
<dbReference type="InterPro" id="IPR011330">
    <property type="entry name" value="Glyco_hydro/deAcase_b/a-brl"/>
</dbReference>
<sequence>MLRTARDTLRETVARGLHRSGLSTRLRRAQERGRVATLLVYHDPSPEVLDAHLRFLCQHYDIVPLDAVVDALHRRDWSALPPRPLVLTIDDGHRGNAALADVLRAHGVRATIYACSALVGTHRHFWWTHAGKRAHAFIELSQEDRLAALAALGVDPEEEHPSPQALSRDEMERLRPWVDFGSHTRTHPILPHCDAPTARQEIQASRAEIRALTGAPCDHFCFPNGDFSPRDLDLVRQAGYRSARTTRVGRVDETTDPFVLPAIGVGDGDSIDVLALRLATFYGVLGSSTVRACRHMLRRWTRSRHAAQAADPRRPDAAGR</sequence>
<dbReference type="PANTHER" id="PTHR34216">
    <property type="match status" value="1"/>
</dbReference>
<keyword evidence="1" id="KW-0732">Signal</keyword>
<dbReference type="eggNOG" id="COG0726">
    <property type="taxonomic scope" value="Bacteria"/>
</dbReference>
<dbReference type="GO" id="GO:0016810">
    <property type="term" value="F:hydrolase activity, acting on carbon-nitrogen (but not peptide) bonds"/>
    <property type="evidence" value="ECO:0007669"/>
    <property type="project" value="InterPro"/>
</dbReference>
<dbReference type="OrthoDB" id="9776235at2"/>
<evidence type="ECO:0000313" key="4">
    <source>
        <dbReference type="Proteomes" id="UP000019678"/>
    </source>
</evidence>
<organism evidence="3 4">
    <name type="scientific">Chondromyces apiculatus DSM 436</name>
    <dbReference type="NCBI Taxonomy" id="1192034"/>
    <lineage>
        <taxon>Bacteria</taxon>
        <taxon>Pseudomonadati</taxon>
        <taxon>Myxococcota</taxon>
        <taxon>Polyangia</taxon>
        <taxon>Polyangiales</taxon>
        <taxon>Polyangiaceae</taxon>
        <taxon>Chondromyces</taxon>
    </lineage>
</organism>
<dbReference type="Proteomes" id="UP000019678">
    <property type="component" value="Unassembled WGS sequence"/>
</dbReference>
<evidence type="ECO:0000256" key="1">
    <source>
        <dbReference type="ARBA" id="ARBA00022729"/>
    </source>
</evidence>
<dbReference type="STRING" id="1192034.CAP_3849"/>
<evidence type="ECO:0000259" key="2">
    <source>
        <dbReference type="PROSITE" id="PS51677"/>
    </source>
</evidence>
<dbReference type="InterPro" id="IPR051398">
    <property type="entry name" value="Polysacch_Deacetylase"/>
</dbReference>
<gene>
    <name evidence="3" type="ORF">CAP_3849</name>
</gene>
<dbReference type="InterPro" id="IPR002509">
    <property type="entry name" value="NODB_dom"/>
</dbReference>
<dbReference type="RefSeq" id="WP_052375532.1">
    <property type="nucleotide sequence ID" value="NZ_ASRX01000029.1"/>
</dbReference>
<dbReference type="PANTHER" id="PTHR34216:SF7">
    <property type="entry name" value="POLY-BETA-1,6-N-ACETYL-D-GLUCOSAMINE N-DEACETYLASE"/>
    <property type="match status" value="1"/>
</dbReference>
<dbReference type="Pfam" id="PF01522">
    <property type="entry name" value="Polysacc_deac_1"/>
    <property type="match status" value="1"/>
</dbReference>
<dbReference type="SUPFAM" id="SSF88713">
    <property type="entry name" value="Glycoside hydrolase/deacetylase"/>
    <property type="match status" value="1"/>
</dbReference>
<name>A0A017T6C2_9BACT</name>
<protein>
    <recommendedName>
        <fullName evidence="2">NodB homology domain-containing protein</fullName>
    </recommendedName>
</protein>
<dbReference type="GO" id="GO:0005975">
    <property type="term" value="P:carbohydrate metabolic process"/>
    <property type="evidence" value="ECO:0007669"/>
    <property type="project" value="InterPro"/>
</dbReference>
<proteinExistence type="predicted"/>
<dbReference type="CDD" id="cd10918">
    <property type="entry name" value="CE4_NodB_like_5s_6s"/>
    <property type="match status" value="1"/>
</dbReference>
<accession>A0A017T6C2</accession>
<dbReference type="AlphaFoldDB" id="A0A017T6C2"/>